<keyword evidence="1" id="KW-0812">Transmembrane</keyword>
<protein>
    <submittedName>
        <fullName evidence="2">Uncharacterized protein</fullName>
    </submittedName>
</protein>
<reference evidence="2 3" key="1">
    <citation type="journal article" date="2020" name="Nature">
        <title>Six reference-quality genomes reveal evolution of bat adaptations.</title>
        <authorList>
            <person name="Jebb D."/>
            <person name="Huang Z."/>
            <person name="Pippel M."/>
            <person name="Hughes G.M."/>
            <person name="Lavrichenko K."/>
            <person name="Devanna P."/>
            <person name="Winkler S."/>
            <person name="Jermiin L.S."/>
            <person name="Skirmuntt E.C."/>
            <person name="Katzourakis A."/>
            <person name="Burkitt-Gray L."/>
            <person name="Ray D.A."/>
            <person name="Sullivan K.A.M."/>
            <person name="Roscito J.G."/>
            <person name="Kirilenko B.M."/>
            <person name="Davalos L.M."/>
            <person name="Corthals A.P."/>
            <person name="Power M.L."/>
            <person name="Jones G."/>
            <person name="Ransome R.D."/>
            <person name="Dechmann D.K.N."/>
            <person name="Locatelli A.G."/>
            <person name="Puechmaille S.J."/>
            <person name="Fedrigo O."/>
            <person name="Jarvis E.D."/>
            <person name="Hiller M."/>
            <person name="Vernes S.C."/>
            <person name="Myers E.W."/>
            <person name="Teeling E.C."/>
        </authorList>
    </citation>
    <scope>NUCLEOTIDE SEQUENCE [LARGE SCALE GENOMIC DNA]</scope>
    <source>
        <strain evidence="2">MPipKuh1</strain>
        <tissue evidence="2">Flight muscle</tissue>
    </source>
</reference>
<evidence type="ECO:0000313" key="2">
    <source>
        <dbReference type="EMBL" id="KAF6322507.1"/>
    </source>
</evidence>
<proteinExistence type="predicted"/>
<comment type="caution">
    <text evidence="2">The sequence shown here is derived from an EMBL/GenBank/DDBJ whole genome shotgun (WGS) entry which is preliminary data.</text>
</comment>
<keyword evidence="1" id="KW-1133">Transmembrane helix</keyword>
<dbReference type="AlphaFoldDB" id="A0A7J7VBF2"/>
<gene>
    <name evidence="2" type="ORF">mPipKuh1_008505</name>
</gene>
<feature type="transmembrane region" description="Helical" evidence="1">
    <location>
        <begin position="12"/>
        <end position="34"/>
    </location>
</feature>
<evidence type="ECO:0000256" key="1">
    <source>
        <dbReference type="SAM" id="Phobius"/>
    </source>
</evidence>
<evidence type="ECO:0000313" key="3">
    <source>
        <dbReference type="Proteomes" id="UP000558488"/>
    </source>
</evidence>
<name>A0A7J7VBF2_PIPKU</name>
<keyword evidence="1" id="KW-0472">Membrane</keyword>
<organism evidence="2 3">
    <name type="scientific">Pipistrellus kuhlii</name>
    <name type="common">Kuhl's pipistrelle</name>
    <dbReference type="NCBI Taxonomy" id="59472"/>
    <lineage>
        <taxon>Eukaryota</taxon>
        <taxon>Metazoa</taxon>
        <taxon>Chordata</taxon>
        <taxon>Craniata</taxon>
        <taxon>Vertebrata</taxon>
        <taxon>Euteleostomi</taxon>
        <taxon>Mammalia</taxon>
        <taxon>Eutheria</taxon>
        <taxon>Laurasiatheria</taxon>
        <taxon>Chiroptera</taxon>
        <taxon>Yangochiroptera</taxon>
        <taxon>Vespertilionidae</taxon>
        <taxon>Pipistrellus</taxon>
    </lineage>
</organism>
<accession>A0A7J7VBF2</accession>
<keyword evidence="3" id="KW-1185">Reference proteome</keyword>
<dbReference type="Proteomes" id="UP000558488">
    <property type="component" value="Unassembled WGS sequence"/>
</dbReference>
<dbReference type="EMBL" id="JACAGB010000015">
    <property type="protein sequence ID" value="KAF6322507.1"/>
    <property type="molecule type" value="Genomic_DNA"/>
</dbReference>
<sequence length="305" mass="34087">MREWNQASRRSFYQHVLAFIRGAVGGALCILFVVQQGSLLAMCSPSWGLRPGKTGASVEKAHCHFSRVLLREKKALRKAYTVRQCFSGFQVDGRLKCRLWFNRSGVWLRFALVTDSQEILQLLSVNGDDGKGLALPQKSLEIVSKNSFILEERSIPFLYHVQMTHGRKTNDWCVSKIVLGKTQIWGGSSRSEVFAVGKDKGSKLLQKHSCSVKTPCALFTVLCVLSAWITTSINAVTLGAILPWCTVRKWAQRCGLTCPIPHSQSMQGWPWNPALVSTGLYCIEERCIATQHSFGKERGILLKTI</sequence>